<dbReference type="Gene3D" id="1.20.1250.20">
    <property type="entry name" value="MFS general substrate transporter like domains"/>
    <property type="match status" value="1"/>
</dbReference>
<evidence type="ECO:0000256" key="5">
    <source>
        <dbReference type="SAM" id="MobiDB-lite"/>
    </source>
</evidence>
<keyword evidence="2 6" id="KW-0812">Transmembrane</keyword>
<feature type="transmembrane region" description="Helical" evidence="6">
    <location>
        <begin position="303"/>
        <end position="322"/>
    </location>
</feature>
<comment type="subcellular location">
    <subcellularLocation>
        <location evidence="1">Cell membrane</location>
        <topology evidence="1">Multi-pass membrane protein</topology>
    </subcellularLocation>
</comment>
<feature type="transmembrane region" description="Helical" evidence="6">
    <location>
        <begin position="276"/>
        <end position="296"/>
    </location>
</feature>
<dbReference type="InterPro" id="IPR020846">
    <property type="entry name" value="MFS_dom"/>
</dbReference>
<feature type="transmembrane region" description="Helical" evidence="6">
    <location>
        <begin position="369"/>
        <end position="386"/>
    </location>
</feature>
<dbReference type="PANTHER" id="PTHR23523">
    <property type="match status" value="1"/>
</dbReference>
<dbReference type="CDD" id="cd17339">
    <property type="entry name" value="MFS_NIMT_CynX_like"/>
    <property type="match status" value="1"/>
</dbReference>
<evidence type="ECO:0000259" key="7">
    <source>
        <dbReference type="PROSITE" id="PS50850"/>
    </source>
</evidence>
<feature type="transmembrane region" description="Helical" evidence="6">
    <location>
        <begin position="237"/>
        <end position="256"/>
    </location>
</feature>
<evidence type="ECO:0000313" key="9">
    <source>
        <dbReference type="Proteomes" id="UP000243342"/>
    </source>
</evidence>
<dbReference type="GO" id="GO:0022857">
    <property type="term" value="F:transmembrane transporter activity"/>
    <property type="evidence" value="ECO:0007669"/>
    <property type="project" value="InterPro"/>
</dbReference>
<feature type="transmembrane region" description="Helical" evidence="6">
    <location>
        <begin position="29"/>
        <end position="48"/>
    </location>
</feature>
<evidence type="ECO:0000256" key="2">
    <source>
        <dbReference type="ARBA" id="ARBA00022692"/>
    </source>
</evidence>
<dbReference type="InterPro" id="IPR011701">
    <property type="entry name" value="MFS"/>
</dbReference>
<evidence type="ECO:0000256" key="3">
    <source>
        <dbReference type="ARBA" id="ARBA00022989"/>
    </source>
</evidence>
<dbReference type="OrthoDB" id="5317164at2"/>
<dbReference type="InterPro" id="IPR036259">
    <property type="entry name" value="MFS_trans_sf"/>
</dbReference>
<feature type="transmembrane region" description="Helical" evidence="6">
    <location>
        <begin position="392"/>
        <end position="412"/>
    </location>
</feature>
<gene>
    <name evidence="8" type="ORF">BIV57_14045</name>
</gene>
<evidence type="ECO:0000256" key="6">
    <source>
        <dbReference type="SAM" id="Phobius"/>
    </source>
</evidence>
<feature type="transmembrane region" description="Helical" evidence="6">
    <location>
        <begin position="153"/>
        <end position="178"/>
    </location>
</feature>
<feature type="transmembrane region" description="Helical" evidence="6">
    <location>
        <begin position="98"/>
        <end position="116"/>
    </location>
</feature>
<keyword evidence="9" id="KW-1185">Reference proteome</keyword>
<comment type="caution">
    <text evidence="8">The sequence shown here is derived from an EMBL/GenBank/DDBJ whole genome shotgun (WGS) entry which is preliminary data.</text>
</comment>
<name>A0A1J7BDX8_9ACTN</name>
<feature type="region of interest" description="Disordered" evidence="5">
    <location>
        <begin position="1"/>
        <end position="23"/>
    </location>
</feature>
<feature type="transmembrane region" description="Helical" evidence="6">
    <location>
        <begin position="328"/>
        <end position="348"/>
    </location>
</feature>
<dbReference type="RefSeq" id="WP_071657179.1">
    <property type="nucleotide sequence ID" value="NZ_MLCF01000071.1"/>
</dbReference>
<dbReference type="Pfam" id="PF07690">
    <property type="entry name" value="MFS_1"/>
    <property type="match status" value="1"/>
</dbReference>
<keyword evidence="3 6" id="KW-1133">Transmembrane helix</keyword>
<proteinExistence type="predicted"/>
<dbReference type="GO" id="GO:0005886">
    <property type="term" value="C:plasma membrane"/>
    <property type="evidence" value="ECO:0007669"/>
    <property type="project" value="UniProtKB-SubCell"/>
</dbReference>
<accession>A0A1J7BDX8</accession>
<sequence length="422" mass="42866">MASADISTSSTAHTAAPHGADRGGTRRRAGWLVGVGVVLVALNLRPAVSGTGPLLAEIRDDLHMSGTIAGLLTSLPVVCFAVFGSLGPLIARRIGRNTVLVAAMAALAAGLVLRAFSGGTGAFLASTMLAMAGIAVSNVLLPALVKDEFPDRVALMTGVYSMSLAGGTALAAAAAVPLERALGGGWRPALAAWAVLAVLAVAAWAAVLALRGRGTSPAAARTAPAQRAGAGIWRSPTAWWVAAFFGIQGGAAYTSMGWMPQMFRDADVSATMSGNLLAITQLVGVPMSFVIPAVAGRLKDQRPIVVVLIAAGLAAYAGIAFAPASAPLLWAILMGALNSCFPLALMMIGMRARTGEGVARLSSFAQSTGYLISVPLPLLTGALYSATGGWGVPLAVLAALMLPQCVFGLLAARNRYVDDELA</sequence>
<dbReference type="EMBL" id="MLCF01000071">
    <property type="protein sequence ID" value="OIV36875.1"/>
    <property type="molecule type" value="Genomic_DNA"/>
</dbReference>
<dbReference type="Proteomes" id="UP000243342">
    <property type="component" value="Unassembled WGS sequence"/>
</dbReference>
<dbReference type="AlphaFoldDB" id="A0A1J7BDX8"/>
<feature type="domain" description="Major facilitator superfamily (MFS) profile" evidence="7">
    <location>
        <begin position="29"/>
        <end position="416"/>
    </location>
</feature>
<dbReference type="InterPro" id="IPR052524">
    <property type="entry name" value="MFS_Cyanate_Porter"/>
</dbReference>
<protein>
    <submittedName>
        <fullName evidence="8">MFS transporter</fullName>
    </submittedName>
</protein>
<evidence type="ECO:0000313" key="8">
    <source>
        <dbReference type="EMBL" id="OIV36875.1"/>
    </source>
</evidence>
<feature type="transmembrane region" description="Helical" evidence="6">
    <location>
        <begin position="68"/>
        <end position="91"/>
    </location>
</feature>
<dbReference type="STRING" id="1428644.BIV57_14045"/>
<keyword evidence="4 6" id="KW-0472">Membrane</keyword>
<dbReference type="PANTHER" id="PTHR23523:SF2">
    <property type="entry name" value="2-NITROIMIDAZOLE TRANSPORTER"/>
    <property type="match status" value="1"/>
</dbReference>
<evidence type="ECO:0000256" key="4">
    <source>
        <dbReference type="ARBA" id="ARBA00023136"/>
    </source>
</evidence>
<organism evidence="8 9">
    <name type="scientific">Mangrovactinospora gilvigrisea</name>
    <dbReference type="NCBI Taxonomy" id="1428644"/>
    <lineage>
        <taxon>Bacteria</taxon>
        <taxon>Bacillati</taxon>
        <taxon>Actinomycetota</taxon>
        <taxon>Actinomycetes</taxon>
        <taxon>Kitasatosporales</taxon>
        <taxon>Streptomycetaceae</taxon>
        <taxon>Mangrovactinospora</taxon>
    </lineage>
</organism>
<reference evidence="8 9" key="1">
    <citation type="submission" date="2016-10" db="EMBL/GenBank/DDBJ databases">
        <title>Genome sequence of Streptomyces gilvigriseus MUSC 26.</title>
        <authorList>
            <person name="Lee L.-H."/>
            <person name="Ser H.-L."/>
        </authorList>
    </citation>
    <scope>NUCLEOTIDE SEQUENCE [LARGE SCALE GENOMIC DNA]</scope>
    <source>
        <strain evidence="8 9">MUSC 26</strain>
    </source>
</reference>
<evidence type="ECO:0000256" key="1">
    <source>
        <dbReference type="ARBA" id="ARBA00004651"/>
    </source>
</evidence>
<dbReference type="SUPFAM" id="SSF103473">
    <property type="entry name" value="MFS general substrate transporter"/>
    <property type="match status" value="1"/>
</dbReference>
<feature type="compositionally biased region" description="Polar residues" evidence="5">
    <location>
        <begin position="1"/>
        <end position="13"/>
    </location>
</feature>
<feature type="transmembrane region" description="Helical" evidence="6">
    <location>
        <begin position="122"/>
        <end position="141"/>
    </location>
</feature>
<feature type="transmembrane region" description="Helical" evidence="6">
    <location>
        <begin position="190"/>
        <end position="210"/>
    </location>
</feature>
<dbReference type="PROSITE" id="PS50850">
    <property type="entry name" value="MFS"/>
    <property type="match status" value="1"/>
</dbReference>